<keyword evidence="1" id="KW-0805">Transcription regulation</keyword>
<dbReference type="InterPro" id="IPR051011">
    <property type="entry name" value="Metal_resp_trans_reg"/>
</dbReference>
<dbReference type="CDD" id="cd00090">
    <property type="entry name" value="HTH_ARSR"/>
    <property type="match status" value="1"/>
</dbReference>
<dbReference type="InterPro" id="IPR001845">
    <property type="entry name" value="HTH_ArsR_DNA-bd_dom"/>
</dbReference>
<dbReference type="NCBIfam" id="NF033788">
    <property type="entry name" value="HTH_metalloreg"/>
    <property type="match status" value="1"/>
</dbReference>
<dbReference type="GO" id="GO:0003700">
    <property type="term" value="F:DNA-binding transcription factor activity"/>
    <property type="evidence" value="ECO:0007669"/>
    <property type="project" value="InterPro"/>
</dbReference>
<dbReference type="PRINTS" id="PR00778">
    <property type="entry name" value="HTHARSR"/>
</dbReference>
<sequence>MDTNNAITALAALAQEHRLAAFRLLAATGETGMPAGELARQIGIPHNTMSSHLATLSNAGLITATRDGRSMIYRIVPAAMRALLGFLTDDCCQGRPELCGLAPVTAPKTECC</sequence>
<dbReference type="GO" id="GO:0003677">
    <property type="term" value="F:DNA binding"/>
    <property type="evidence" value="ECO:0007669"/>
    <property type="project" value="UniProtKB-KW"/>
</dbReference>
<dbReference type="Proteomes" id="UP000664405">
    <property type="component" value="Unassembled WGS sequence"/>
</dbReference>
<evidence type="ECO:0000313" key="6">
    <source>
        <dbReference type="Proteomes" id="UP000664405"/>
    </source>
</evidence>
<evidence type="ECO:0000256" key="3">
    <source>
        <dbReference type="ARBA" id="ARBA00023163"/>
    </source>
</evidence>
<dbReference type="PANTHER" id="PTHR43132">
    <property type="entry name" value="ARSENICAL RESISTANCE OPERON REPRESSOR ARSR-RELATED"/>
    <property type="match status" value="1"/>
</dbReference>
<dbReference type="EMBL" id="JAEKJW010000003">
    <property type="protein sequence ID" value="MBN8198493.1"/>
    <property type="molecule type" value="Genomic_DNA"/>
</dbReference>
<dbReference type="AlphaFoldDB" id="A0A8I1MAL6"/>
<comment type="caution">
    <text evidence="5">The sequence shown here is derived from an EMBL/GenBank/DDBJ whole genome shotgun (WGS) entry which is preliminary data.</text>
</comment>
<evidence type="ECO:0000259" key="4">
    <source>
        <dbReference type="PROSITE" id="PS50987"/>
    </source>
</evidence>
<dbReference type="Gene3D" id="1.10.10.10">
    <property type="entry name" value="Winged helix-like DNA-binding domain superfamily/Winged helix DNA-binding domain"/>
    <property type="match status" value="1"/>
</dbReference>
<proteinExistence type="predicted"/>
<gene>
    <name evidence="5" type="ORF">JF547_18630</name>
</gene>
<keyword evidence="3" id="KW-0804">Transcription</keyword>
<dbReference type="SUPFAM" id="SSF46785">
    <property type="entry name" value="Winged helix' DNA-binding domain"/>
    <property type="match status" value="1"/>
</dbReference>
<evidence type="ECO:0000313" key="5">
    <source>
        <dbReference type="EMBL" id="MBN8198493.1"/>
    </source>
</evidence>
<name>A0A8I1MAL6_9PROT</name>
<protein>
    <submittedName>
        <fullName evidence="5">Helix-turn-helix transcriptional regulator</fullName>
    </submittedName>
</protein>
<organism evidence="5 6">
    <name type="scientific">Thalassospira povalilytica</name>
    <dbReference type="NCBI Taxonomy" id="732237"/>
    <lineage>
        <taxon>Bacteria</taxon>
        <taxon>Pseudomonadati</taxon>
        <taxon>Pseudomonadota</taxon>
        <taxon>Alphaproteobacteria</taxon>
        <taxon>Rhodospirillales</taxon>
        <taxon>Thalassospiraceae</taxon>
        <taxon>Thalassospira</taxon>
    </lineage>
</organism>
<evidence type="ECO:0000256" key="2">
    <source>
        <dbReference type="ARBA" id="ARBA00023125"/>
    </source>
</evidence>
<dbReference type="InterPro" id="IPR036390">
    <property type="entry name" value="WH_DNA-bd_sf"/>
</dbReference>
<reference evidence="5" key="1">
    <citation type="submission" date="2020-12" db="EMBL/GenBank/DDBJ databases">
        <title>Oil enriched cultivation method for isolating marine PHA-producing bacteria.</title>
        <authorList>
            <person name="Zheng W."/>
            <person name="Yu S."/>
            <person name="Huang Y."/>
        </authorList>
    </citation>
    <scope>NUCLEOTIDE SEQUENCE</scope>
    <source>
        <strain evidence="5">SY-2-3</strain>
    </source>
</reference>
<evidence type="ECO:0000256" key="1">
    <source>
        <dbReference type="ARBA" id="ARBA00023015"/>
    </source>
</evidence>
<feature type="domain" description="HTH arsR-type" evidence="4">
    <location>
        <begin position="1"/>
        <end position="95"/>
    </location>
</feature>
<dbReference type="PANTHER" id="PTHR43132:SF2">
    <property type="entry name" value="ARSENICAL RESISTANCE OPERON REPRESSOR ARSR-RELATED"/>
    <property type="match status" value="1"/>
</dbReference>
<dbReference type="InterPro" id="IPR036388">
    <property type="entry name" value="WH-like_DNA-bd_sf"/>
</dbReference>
<accession>A0A8I1MAL6</accession>
<dbReference type="Pfam" id="PF12840">
    <property type="entry name" value="HTH_20"/>
    <property type="match status" value="1"/>
</dbReference>
<dbReference type="SMART" id="SM00418">
    <property type="entry name" value="HTH_ARSR"/>
    <property type="match status" value="1"/>
</dbReference>
<dbReference type="RefSeq" id="WP_206928267.1">
    <property type="nucleotide sequence ID" value="NZ_JAEKJW010000003.1"/>
</dbReference>
<dbReference type="InterPro" id="IPR011991">
    <property type="entry name" value="ArsR-like_HTH"/>
</dbReference>
<dbReference type="PROSITE" id="PS50987">
    <property type="entry name" value="HTH_ARSR_2"/>
    <property type="match status" value="1"/>
</dbReference>
<keyword evidence="2" id="KW-0238">DNA-binding</keyword>